<dbReference type="GeneID" id="120807691"/>
<reference evidence="2" key="3">
    <citation type="submission" date="2025-09" db="UniProtKB">
        <authorList>
            <consortium name="Ensembl"/>
        </authorList>
    </citation>
    <scope>IDENTIFICATION</scope>
</reference>
<dbReference type="PROSITE" id="PS51354">
    <property type="entry name" value="GLUTAREDOXIN_2"/>
    <property type="match status" value="1"/>
</dbReference>
<dbReference type="AlphaFoldDB" id="A0AAQ4NSN3"/>
<dbReference type="PANTHER" id="PTHR12232">
    <property type="entry name" value="SH3 DOMAIN-BINDING GLUTAMIC ACID-RICH-LIKE PROTEIN"/>
    <property type="match status" value="1"/>
</dbReference>
<protein>
    <recommendedName>
        <fullName evidence="4">SH3 domain binding glutamate-rich protein like 3</fullName>
    </recommendedName>
</protein>
<dbReference type="PIRSF" id="PIRSF008142">
    <property type="entry name" value="SH3-bind_E-rich_L"/>
    <property type="match status" value="1"/>
</dbReference>
<organism evidence="2 3">
    <name type="scientific">Gasterosteus aculeatus aculeatus</name>
    <name type="common">three-spined stickleback</name>
    <dbReference type="NCBI Taxonomy" id="481459"/>
    <lineage>
        <taxon>Eukaryota</taxon>
        <taxon>Metazoa</taxon>
        <taxon>Chordata</taxon>
        <taxon>Craniata</taxon>
        <taxon>Vertebrata</taxon>
        <taxon>Euteleostomi</taxon>
        <taxon>Actinopterygii</taxon>
        <taxon>Neopterygii</taxon>
        <taxon>Teleostei</taxon>
        <taxon>Neoteleostei</taxon>
        <taxon>Acanthomorphata</taxon>
        <taxon>Eupercaria</taxon>
        <taxon>Perciformes</taxon>
        <taxon>Cottioidei</taxon>
        <taxon>Gasterosteales</taxon>
        <taxon>Gasterosteidae</taxon>
        <taxon>Gasterosteus</taxon>
    </lineage>
</organism>
<comment type="similarity">
    <text evidence="1">Belongs to the SH3BGR family.</text>
</comment>
<dbReference type="SUPFAM" id="SSF52833">
    <property type="entry name" value="Thioredoxin-like"/>
    <property type="match status" value="1"/>
</dbReference>
<dbReference type="InterPro" id="IPR036249">
    <property type="entry name" value="Thioredoxin-like_sf"/>
</dbReference>
<dbReference type="InterPro" id="IPR051033">
    <property type="entry name" value="SH3BGR"/>
</dbReference>
<evidence type="ECO:0000313" key="3">
    <source>
        <dbReference type="Proteomes" id="UP000007635"/>
    </source>
</evidence>
<dbReference type="Ensembl" id="ENSGACT00000032878.1">
    <property type="protein sequence ID" value="ENSGACP00000029432.1"/>
    <property type="gene ID" value="ENSGACG00000029143.1"/>
</dbReference>
<dbReference type="InterPro" id="IPR006993">
    <property type="entry name" value="Glut_rich_SH3-bd"/>
</dbReference>
<evidence type="ECO:0000256" key="1">
    <source>
        <dbReference type="ARBA" id="ARBA00007764"/>
    </source>
</evidence>
<dbReference type="GO" id="GO:0005737">
    <property type="term" value="C:cytoplasm"/>
    <property type="evidence" value="ECO:0007669"/>
    <property type="project" value="TreeGrafter"/>
</dbReference>
<keyword evidence="3" id="KW-1185">Reference proteome</keyword>
<sequence>MSIKVFYTSVTSSREIKKTQQKIFDILDSKKINYDALDISQEVKVKDLMRELAGDPTALPPQIFNGNNYCGDYKAFDNAIEEESLEKFLKL</sequence>
<dbReference type="Pfam" id="PF04908">
    <property type="entry name" value="SH3BGR"/>
    <property type="match status" value="1"/>
</dbReference>
<dbReference type="PANTHER" id="PTHR12232:SF15">
    <property type="entry name" value="SH3 DOMAIN-BINDING GLUTAMIC ACID-RICH PROTEIN HOMOLOG"/>
    <property type="match status" value="1"/>
</dbReference>
<dbReference type="Gene3D" id="3.40.30.10">
    <property type="entry name" value="Glutaredoxin"/>
    <property type="match status" value="1"/>
</dbReference>
<dbReference type="RefSeq" id="XP_040015924.1">
    <property type="nucleotide sequence ID" value="XM_040159990.1"/>
</dbReference>
<accession>A0AAQ4NSN3</accession>
<reference evidence="2 3" key="1">
    <citation type="journal article" date="2021" name="G3 (Bethesda)">
        <title>Improved contiguity of the threespine stickleback genome using long-read sequencing.</title>
        <authorList>
            <person name="Nath S."/>
            <person name="Shaw D.E."/>
            <person name="White M.A."/>
        </authorList>
    </citation>
    <scope>NUCLEOTIDE SEQUENCE [LARGE SCALE GENOMIC DNA]</scope>
    <source>
        <strain evidence="2 3">Lake Benthic</strain>
    </source>
</reference>
<evidence type="ECO:0000313" key="2">
    <source>
        <dbReference type="Ensembl" id="ENSGACP00000029432.1"/>
    </source>
</evidence>
<dbReference type="Proteomes" id="UP000007635">
    <property type="component" value="Chromosome XVIII"/>
</dbReference>
<name>A0AAQ4NSN3_GASAC</name>
<evidence type="ECO:0008006" key="4">
    <source>
        <dbReference type="Google" id="ProtNLM"/>
    </source>
</evidence>
<dbReference type="KEGG" id="gat:120807691"/>
<proteinExistence type="inferred from homology"/>
<reference evidence="2" key="2">
    <citation type="submission" date="2025-08" db="UniProtKB">
        <authorList>
            <consortium name="Ensembl"/>
        </authorList>
    </citation>
    <scope>IDENTIFICATION</scope>
</reference>
<dbReference type="GeneTree" id="ENSGT00940000157260"/>